<dbReference type="EMBL" id="SMCQ01000005">
    <property type="protein sequence ID" value="TCW01001.1"/>
    <property type="molecule type" value="Genomic_DNA"/>
</dbReference>
<proteinExistence type="predicted"/>
<keyword evidence="2" id="KW-1185">Reference proteome</keyword>
<organism evidence="1 2">
    <name type="scientific">Longibaculum muris</name>
    <dbReference type="NCBI Taxonomy" id="1796628"/>
    <lineage>
        <taxon>Bacteria</taxon>
        <taxon>Bacillati</taxon>
        <taxon>Bacillota</taxon>
        <taxon>Erysipelotrichia</taxon>
        <taxon>Erysipelotrichales</taxon>
        <taxon>Coprobacillaceae</taxon>
        <taxon>Longibaculum</taxon>
    </lineage>
</organism>
<evidence type="ECO:0000313" key="2">
    <source>
        <dbReference type="Proteomes" id="UP000295515"/>
    </source>
</evidence>
<comment type="caution">
    <text evidence="1">The sequence shown here is derived from an EMBL/GenBank/DDBJ whole genome shotgun (WGS) entry which is preliminary data.</text>
</comment>
<gene>
    <name evidence="1" type="ORF">EDD60_105105</name>
</gene>
<dbReference type="RefSeq" id="WP_165973127.1">
    <property type="nucleotide sequence ID" value="NZ_JANKBF010000008.1"/>
</dbReference>
<dbReference type="GeneID" id="98916967"/>
<protein>
    <submittedName>
        <fullName evidence="1">Uncharacterized protein</fullName>
    </submittedName>
</protein>
<evidence type="ECO:0000313" key="1">
    <source>
        <dbReference type="EMBL" id="TCW01001.1"/>
    </source>
</evidence>
<reference evidence="1 2" key="1">
    <citation type="submission" date="2019-03" db="EMBL/GenBank/DDBJ databases">
        <title>Genomic Encyclopedia of Type Strains, Phase IV (KMG-IV): sequencing the most valuable type-strain genomes for metagenomic binning, comparative biology and taxonomic classification.</title>
        <authorList>
            <person name="Goeker M."/>
        </authorList>
    </citation>
    <scope>NUCLEOTIDE SEQUENCE [LARGE SCALE GENOMIC DNA]</scope>
    <source>
        <strain evidence="1 2">DSM 29487</strain>
    </source>
</reference>
<accession>A0A4R3Z6V0</accession>
<dbReference type="AlphaFoldDB" id="A0A4R3Z6V0"/>
<sequence>MKIGKNIRLCTDGRYEARYKKGRDENGKIKDIVMGELKKLLKKEIFN</sequence>
<name>A0A4R3Z6V0_9FIRM</name>
<dbReference type="Proteomes" id="UP000295515">
    <property type="component" value="Unassembled WGS sequence"/>
</dbReference>